<dbReference type="InterPro" id="IPR006330">
    <property type="entry name" value="Ado/ade_deaminase"/>
</dbReference>
<evidence type="ECO:0000256" key="12">
    <source>
        <dbReference type="SAM" id="Phobius"/>
    </source>
</evidence>
<evidence type="ECO:0000256" key="6">
    <source>
        <dbReference type="ARBA" id="ARBA00022723"/>
    </source>
</evidence>
<reference evidence="15 16" key="1">
    <citation type="submission" date="2023-12" db="EMBL/GenBank/DDBJ databases">
        <title>Blastococcus brunescens sp. nov., an actonobacterium isolated from sandstone collected in sahara desert.</title>
        <authorList>
            <person name="Gtari M."/>
            <person name="Ghodhbane F."/>
        </authorList>
    </citation>
    <scope>NUCLEOTIDE SEQUENCE [LARGE SCALE GENOMIC DNA]</scope>
    <source>
        <strain evidence="15 16">BMG 8361</strain>
    </source>
</reference>
<dbReference type="Pfam" id="PF01061">
    <property type="entry name" value="ABC2_membrane"/>
    <property type="match status" value="1"/>
</dbReference>
<feature type="transmembrane region" description="Helical" evidence="12">
    <location>
        <begin position="68"/>
        <end position="93"/>
    </location>
</feature>
<evidence type="ECO:0000256" key="10">
    <source>
        <dbReference type="ARBA" id="ARBA00023136"/>
    </source>
</evidence>
<keyword evidence="7" id="KW-0378">Hydrolase</keyword>
<dbReference type="PANTHER" id="PTHR11409:SF43">
    <property type="entry name" value="ADENOSINE DEAMINASE"/>
    <property type="match status" value="1"/>
</dbReference>
<dbReference type="PANTHER" id="PTHR11409">
    <property type="entry name" value="ADENOSINE DEAMINASE"/>
    <property type="match status" value="1"/>
</dbReference>
<gene>
    <name evidence="15" type="ORF">U6N30_24480</name>
</gene>
<evidence type="ECO:0000313" key="16">
    <source>
        <dbReference type="Proteomes" id="UP001324287"/>
    </source>
</evidence>
<name>A0ABZ1AWN3_9ACTN</name>
<evidence type="ECO:0000256" key="7">
    <source>
        <dbReference type="ARBA" id="ARBA00022801"/>
    </source>
</evidence>
<dbReference type="EMBL" id="CP141261">
    <property type="protein sequence ID" value="WRL62979.1"/>
    <property type="molecule type" value="Genomic_DNA"/>
</dbReference>
<evidence type="ECO:0000256" key="2">
    <source>
        <dbReference type="ARBA" id="ARBA00004141"/>
    </source>
</evidence>
<dbReference type="InterPro" id="IPR001365">
    <property type="entry name" value="A_deaminase_dom"/>
</dbReference>
<comment type="cofactor">
    <cofactor evidence="1">
        <name>Zn(2+)</name>
        <dbReference type="ChEBI" id="CHEBI:29105"/>
    </cofactor>
</comment>
<feature type="domain" description="Adenosine deaminase" evidence="13">
    <location>
        <begin position="294"/>
        <end position="469"/>
    </location>
</feature>
<evidence type="ECO:0000259" key="13">
    <source>
        <dbReference type="Pfam" id="PF00962"/>
    </source>
</evidence>
<feature type="region of interest" description="Disordered" evidence="11">
    <location>
        <begin position="470"/>
        <end position="521"/>
    </location>
</feature>
<protein>
    <recommendedName>
        <fullName evidence="4">adenosine deaminase</fullName>
        <ecNumber evidence="4">3.5.4.4</ecNumber>
    </recommendedName>
</protein>
<feature type="domain" description="ABC-2 type transporter transmembrane" evidence="14">
    <location>
        <begin position="27"/>
        <end position="185"/>
    </location>
</feature>
<evidence type="ECO:0000256" key="4">
    <source>
        <dbReference type="ARBA" id="ARBA00012784"/>
    </source>
</evidence>
<feature type="transmembrane region" description="Helical" evidence="12">
    <location>
        <begin position="154"/>
        <end position="175"/>
    </location>
</feature>
<feature type="transmembrane region" description="Helical" evidence="12">
    <location>
        <begin position="38"/>
        <end position="56"/>
    </location>
</feature>
<keyword evidence="9 12" id="KW-1133">Transmembrane helix</keyword>
<keyword evidence="6" id="KW-0479">Metal-binding</keyword>
<keyword evidence="8" id="KW-0862">Zinc</keyword>
<dbReference type="InterPro" id="IPR013525">
    <property type="entry name" value="ABC2_TM"/>
</dbReference>
<evidence type="ECO:0000256" key="1">
    <source>
        <dbReference type="ARBA" id="ARBA00001947"/>
    </source>
</evidence>
<keyword evidence="5 12" id="KW-0812">Transmembrane</keyword>
<evidence type="ECO:0000256" key="11">
    <source>
        <dbReference type="SAM" id="MobiDB-lite"/>
    </source>
</evidence>
<sequence length="537" mass="56189">MTTTTSPTSVKPLPSLPSVYRSRASVELKEFFRQRESVVFTLMLPVLLLVVFGAVLDFDLGNGVSFIQYFMAGIIAAGILGASLQNMAISIATERSDGTLKSLVGTPMPKSAYFVGKVVQVLAVTVAIIVVLLLIGVVFYGIELPSGADWLTFAWVAALGAAACTLLGIAISSLAKNGRSASATVTPSRCCCSSSRGVLPVRRDPDVDADGGGVLPAEVDGAGAALGLPARRDGRIGAGRVVGAGPDGAGPGCVVHRRAAVVRRDLPLAGPRVGLSYVPLVPAPLNAENVVRAPKVLLHDHLDGGLRPETVLELADEHGYGGLPGADPESLGAWFRRAADSGSLVQYLETFAHTVGVMQQPESIHRVARECALDLASDGVVYAEVRFAPELSTAHGLQIEEVVEAMVDGFAVGSREATEAGTPIRVGALLCAMRQADRWDDVAGLVVRYRDAGVVGFDLAGPEIGFPRTGSLRRSGCSTVPGRTARSTPVRPPASTASARRWTGRVPSGSATVSASPTRWPPTARWARWRSGCSTSR</sequence>
<comment type="subcellular location">
    <subcellularLocation>
        <location evidence="2">Membrane</location>
        <topology evidence="2">Multi-pass membrane protein</topology>
    </subcellularLocation>
</comment>
<proteinExistence type="inferred from homology"/>
<dbReference type="EC" id="3.5.4.4" evidence="4"/>
<evidence type="ECO:0000259" key="14">
    <source>
        <dbReference type="Pfam" id="PF01061"/>
    </source>
</evidence>
<evidence type="ECO:0000256" key="3">
    <source>
        <dbReference type="ARBA" id="ARBA00006676"/>
    </source>
</evidence>
<dbReference type="Proteomes" id="UP001324287">
    <property type="component" value="Chromosome"/>
</dbReference>
<comment type="similarity">
    <text evidence="3">Belongs to the metallo-dependent hydrolases superfamily. Adenosine and AMP deaminases family.</text>
</comment>
<evidence type="ECO:0000256" key="9">
    <source>
        <dbReference type="ARBA" id="ARBA00022989"/>
    </source>
</evidence>
<dbReference type="RefSeq" id="WP_324274328.1">
    <property type="nucleotide sequence ID" value="NZ_CP141261.1"/>
</dbReference>
<dbReference type="Pfam" id="PF00962">
    <property type="entry name" value="A_deaminase"/>
    <property type="match status" value="1"/>
</dbReference>
<dbReference type="InterPro" id="IPR032466">
    <property type="entry name" value="Metal_Hydrolase"/>
</dbReference>
<evidence type="ECO:0000313" key="15">
    <source>
        <dbReference type="EMBL" id="WRL62979.1"/>
    </source>
</evidence>
<dbReference type="Gene3D" id="3.20.20.140">
    <property type="entry name" value="Metal-dependent hydrolases"/>
    <property type="match status" value="1"/>
</dbReference>
<keyword evidence="16" id="KW-1185">Reference proteome</keyword>
<evidence type="ECO:0000256" key="5">
    <source>
        <dbReference type="ARBA" id="ARBA00022692"/>
    </source>
</evidence>
<dbReference type="SUPFAM" id="SSF51556">
    <property type="entry name" value="Metallo-dependent hydrolases"/>
    <property type="match status" value="1"/>
</dbReference>
<feature type="transmembrane region" description="Helical" evidence="12">
    <location>
        <begin position="114"/>
        <end position="142"/>
    </location>
</feature>
<organism evidence="15 16">
    <name type="scientific">Blastococcus brunescens</name>
    <dbReference type="NCBI Taxonomy" id="1564165"/>
    <lineage>
        <taxon>Bacteria</taxon>
        <taxon>Bacillati</taxon>
        <taxon>Actinomycetota</taxon>
        <taxon>Actinomycetes</taxon>
        <taxon>Geodermatophilales</taxon>
        <taxon>Geodermatophilaceae</taxon>
        <taxon>Blastococcus</taxon>
    </lineage>
</organism>
<keyword evidence="10 12" id="KW-0472">Membrane</keyword>
<accession>A0ABZ1AWN3</accession>
<evidence type="ECO:0000256" key="8">
    <source>
        <dbReference type="ARBA" id="ARBA00022833"/>
    </source>
</evidence>